<dbReference type="AlphaFoldDB" id="A0A560FZ59"/>
<dbReference type="NCBIfam" id="TIGR02574">
    <property type="entry name" value="stabl_TIGR02574"/>
    <property type="match status" value="1"/>
</dbReference>
<sequence>MSAIDFSHLTVEERLDLIGELCDSLENEALPISEALAAELDRRDATFEEDKRHAVPWSEVRASLWRNRT</sequence>
<dbReference type="RefSeq" id="WP_145611394.1">
    <property type="nucleotide sequence ID" value="NZ_JAYNFR010000023.1"/>
</dbReference>
<dbReference type="Proteomes" id="UP000320516">
    <property type="component" value="Unassembled WGS sequence"/>
</dbReference>
<evidence type="ECO:0000313" key="1">
    <source>
        <dbReference type="EMBL" id="TWB26926.1"/>
    </source>
</evidence>
<organism evidence="1 3">
    <name type="scientific">Nitrospirillum amazonense</name>
    <dbReference type="NCBI Taxonomy" id="28077"/>
    <lineage>
        <taxon>Bacteria</taxon>
        <taxon>Pseudomonadati</taxon>
        <taxon>Pseudomonadota</taxon>
        <taxon>Alphaproteobacteria</taxon>
        <taxon>Rhodospirillales</taxon>
        <taxon>Azospirillaceae</taxon>
        <taxon>Nitrospirillum</taxon>
    </lineage>
</organism>
<reference evidence="3 4" key="1">
    <citation type="submission" date="2019-06" db="EMBL/GenBank/DDBJ databases">
        <title>Genomic Encyclopedia of Type Strains, Phase IV (KMG-V): Genome sequencing to study the core and pangenomes of soil and plant-associated prokaryotes.</title>
        <authorList>
            <person name="Whitman W."/>
        </authorList>
    </citation>
    <scope>NUCLEOTIDE SEQUENCE [LARGE SCALE GENOMIC DNA]</scope>
    <source>
        <strain evidence="1 3">BR 11865</strain>
        <strain evidence="2 4">BR 12005</strain>
    </source>
</reference>
<dbReference type="EMBL" id="VITV01000005">
    <property type="protein sequence ID" value="TWB73359.1"/>
    <property type="molecule type" value="Genomic_DNA"/>
</dbReference>
<protein>
    <submittedName>
        <fullName evidence="1">Putative addiction module component (TIGR02574 family)</fullName>
    </submittedName>
</protein>
<proteinExistence type="predicted"/>
<dbReference type="EMBL" id="VITO01000007">
    <property type="protein sequence ID" value="TWB26926.1"/>
    <property type="molecule type" value="Genomic_DNA"/>
</dbReference>
<evidence type="ECO:0000313" key="3">
    <source>
        <dbReference type="Proteomes" id="UP000316545"/>
    </source>
</evidence>
<dbReference type="Pfam" id="PF09720">
    <property type="entry name" value="Unstab_antitox"/>
    <property type="match status" value="1"/>
</dbReference>
<dbReference type="InterPro" id="IPR013406">
    <property type="entry name" value="CHP02574_addiction_mod"/>
</dbReference>
<comment type="caution">
    <text evidence="1">The sequence shown here is derived from an EMBL/GenBank/DDBJ whole genome shotgun (WGS) entry which is preliminary data.</text>
</comment>
<dbReference type="Proteomes" id="UP000316545">
    <property type="component" value="Unassembled WGS sequence"/>
</dbReference>
<keyword evidence="3" id="KW-1185">Reference proteome</keyword>
<accession>A0A560FZ59</accession>
<evidence type="ECO:0000313" key="4">
    <source>
        <dbReference type="Proteomes" id="UP000320516"/>
    </source>
</evidence>
<evidence type="ECO:0000313" key="2">
    <source>
        <dbReference type="EMBL" id="TWB73359.1"/>
    </source>
</evidence>
<name>A0A560FZ59_9PROT</name>
<gene>
    <name evidence="2" type="ORF">FBZ87_105281</name>
    <name evidence="1" type="ORF">FBZ88_10792</name>
</gene>